<dbReference type="NCBIfam" id="TIGR00017">
    <property type="entry name" value="cmk"/>
    <property type="match status" value="1"/>
</dbReference>
<name>A0A368BMX8_9GAMM</name>
<dbReference type="AlphaFoldDB" id="A0A368BMX8"/>
<evidence type="ECO:0000256" key="8">
    <source>
        <dbReference type="HAMAP-Rule" id="MF_00238"/>
    </source>
</evidence>
<proteinExistence type="inferred from homology"/>
<protein>
    <recommendedName>
        <fullName evidence="8">Cytidylate kinase</fullName>
        <shortName evidence="8">CK</shortName>
        <ecNumber evidence="8">2.7.4.25</ecNumber>
    </recommendedName>
    <alternativeName>
        <fullName evidence="8">Cytidine monophosphate kinase</fullName>
        <shortName evidence="8">CMP kinase</shortName>
    </alternativeName>
</protein>
<evidence type="ECO:0000256" key="3">
    <source>
        <dbReference type="ARBA" id="ARBA00022741"/>
    </source>
</evidence>
<evidence type="ECO:0000256" key="5">
    <source>
        <dbReference type="ARBA" id="ARBA00022840"/>
    </source>
</evidence>
<organism evidence="10 11">
    <name type="scientific">SAR86 cluster bacterium</name>
    <dbReference type="NCBI Taxonomy" id="2030880"/>
    <lineage>
        <taxon>Bacteria</taxon>
        <taxon>Pseudomonadati</taxon>
        <taxon>Pseudomonadota</taxon>
        <taxon>Gammaproteobacteria</taxon>
        <taxon>SAR86 cluster</taxon>
    </lineage>
</organism>
<keyword evidence="3 8" id="KW-0547">Nucleotide-binding</keyword>
<dbReference type="CDD" id="cd02020">
    <property type="entry name" value="CMPK"/>
    <property type="match status" value="1"/>
</dbReference>
<dbReference type="GO" id="GO:0005737">
    <property type="term" value="C:cytoplasm"/>
    <property type="evidence" value="ECO:0007669"/>
    <property type="project" value="UniProtKB-SubCell"/>
</dbReference>
<comment type="catalytic activity">
    <reaction evidence="6 8">
        <text>dCMP + ATP = dCDP + ADP</text>
        <dbReference type="Rhea" id="RHEA:25094"/>
        <dbReference type="ChEBI" id="CHEBI:30616"/>
        <dbReference type="ChEBI" id="CHEBI:57566"/>
        <dbReference type="ChEBI" id="CHEBI:58593"/>
        <dbReference type="ChEBI" id="CHEBI:456216"/>
        <dbReference type="EC" id="2.7.4.25"/>
    </reaction>
</comment>
<evidence type="ECO:0000313" key="10">
    <source>
        <dbReference type="EMBL" id="RCL38212.1"/>
    </source>
</evidence>
<evidence type="ECO:0000256" key="6">
    <source>
        <dbReference type="ARBA" id="ARBA00047615"/>
    </source>
</evidence>
<dbReference type="HAMAP" id="MF_00238">
    <property type="entry name" value="Cytidyl_kinase_type1"/>
    <property type="match status" value="1"/>
</dbReference>
<evidence type="ECO:0000256" key="1">
    <source>
        <dbReference type="ARBA" id="ARBA00009427"/>
    </source>
</evidence>
<comment type="similarity">
    <text evidence="1 8">Belongs to the cytidylate kinase family. Type 1 subfamily.</text>
</comment>
<dbReference type="EMBL" id="QOPD01000004">
    <property type="protein sequence ID" value="RCL38212.1"/>
    <property type="molecule type" value="Genomic_DNA"/>
</dbReference>
<dbReference type="Gene3D" id="3.40.50.300">
    <property type="entry name" value="P-loop containing nucleotide triphosphate hydrolases"/>
    <property type="match status" value="1"/>
</dbReference>
<dbReference type="GO" id="GO:0005524">
    <property type="term" value="F:ATP binding"/>
    <property type="evidence" value="ECO:0007669"/>
    <property type="project" value="UniProtKB-UniRule"/>
</dbReference>
<comment type="caution">
    <text evidence="10">The sequence shown here is derived from an EMBL/GenBank/DDBJ whole genome shotgun (WGS) entry which is preliminary data.</text>
</comment>
<evidence type="ECO:0000259" key="9">
    <source>
        <dbReference type="Pfam" id="PF02224"/>
    </source>
</evidence>
<evidence type="ECO:0000256" key="2">
    <source>
        <dbReference type="ARBA" id="ARBA00022679"/>
    </source>
</evidence>
<dbReference type="EC" id="2.7.4.25" evidence="8"/>
<comment type="catalytic activity">
    <reaction evidence="7 8">
        <text>CMP + ATP = CDP + ADP</text>
        <dbReference type="Rhea" id="RHEA:11600"/>
        <dbReference type="ChEBI" id="CHEBI:30616"/>
        <dbReference type="ChEBI" id="CHEBI:58069"/>
        <dbReference type="ChEBI" id="CHEBI:60377"/>
        <dbReference type="ChEBI" id="CHEBI:456216"/>
        <dbReference type="EC" id="2.7.4.25"/>
    </reaction>
</comment>
<reference evidence="10 11" key="1">
    <citation type="journal article" date="2018" name="Microbiome">
        <title>Fine metagenomic profile of the Mediterranean stratified and mixed water columns revealed by assembly and recruitment.</title>
        <authorList>
            <person name="Haro-Moreno J.M."/>
            <person name="Lopez-Perez M."/>
            <person name="De La Torre J.R."/>
            <person name="Picazo A."/>
            <person name="Camacho A."/>
            <person name="Rodriguez-Valera F."/>
        </authorList>
    </citation>
    <scope>NUCLEOTIDE SEQUENCE [LARGE SCALE GENOMIC DNA]</scope>
    <source>
        <strain evidence="10">MED-G83</strain>
    </source>
</reference>
<dbReference type="InterPro" id="IPR003136">
    <property type="entry name" value="Cytidylate_kin"/>
</dbReference>
<gene>
    <name evidence="8 10" type="primary">cmk</name>
    <name evidence="10" type="ORF">DBW97_02885</name>
</gene>
<evidence type="ECO:0000313" key="11">
    <source>
        <dbReference type="Proteomes" id="UP000252147"/>
    </source>
</evidence>
<dbReference type="GO" id="GO:0036431">
    <property type="term" value="F:dCMP kinase activity"/>
    <property type="evidence" value="ECO:0007669"/>
    <property type="project" value="InterPro"/>
</dbReference>
<dbReference type="InterPro" id="IPR011994">
    <property type="entry name" value="Cytidylate_kinase_dom"/>
</dbReference>
<dbReference type="GO" id="GO:0006220">
    <property type="term" value="P:pyrimidine nucleotide metabolic process"/>
    <property type="evidence" value="ECO:0007669"/>
    <property type="project" value="UniProtKB-UniRule"/>
</dbReference>
<evidence type="ECO:0000256" key="7">
    <source>
        <dbReference type="ARBA" id="ARBA00048478"/>
    </source>
</evidence>
<evidence type="ECO:0000256" key="4">
    <source>
        <dbReference type="ARBA" id="ARBA00022777"/>
    </source>
</evidence>
<dbReference type="InterPro" id="IPR027417">
    <property type="entry name" value="P-loop_NTPase"/>
</dbReference>
<dbReference type="Proteomes" id="UP000252147">
    <property type="component" value="Unassembled WGS sequence"/>
</dbReference>
<dbReference type="GO" id="GO:0036430">
    <property type="term" value="F:CMP kinase activity"/>
    <property type="evidence" value="ECO:0007669"/>
    <property type="project" value="RHEA"/>
</dbReference>
<dbReference type="Pfam" id="PF02224">
    <property type="entry name" value="Cytidylate_kin"/>
    <property type="match status" value="1"/>
</dbReference>
<dbReference type="CDD" id="cd02019">
    <property type="entry name" value="NK"/>
    <property type="match status" value="1"/>
</dbReference>
<keyword evidence="2 8" id="KW-0808">Transferase</keyword>
<feature type="domain" description="Cytidylate kinase" evidence="9">
    <location>
        <begin position="5"/>
        <end position="210"/>
    </location>
</feature>
<feature type="binding site" evidence="8">
    <location>
        <begin position="9"/>
        <end position="17"/>
    </location>
    <ligand>
        <name>ATP</name>
        <dbReference type="ChEBI" id="CHEBI:30616"/>
    </ligand>
</feature>
<keyword evidence="5 8" id="KW-0067">ATP-binding</keyword>
<sequence length="213" mass="24367">MIPIVAIDGPSGSGKGTIAKLLALDLGWNYLDSGLIYRCYAYLLKNKIINIKKEISSIKHEFDALNEKIIYKDKDITIDIRSAEISMLSSEISQQQHIRDDLFEIQKAYLKEPGLVAEGRDMSSRLFPDSKVQIFLTASLEERLNRRLNQLRNHGQKVNISKLKDELTIRDQRDSERKVSPLTKTANSIMVDNTNETVEDTLSIIKKIINERY</sequence>
<accession>A0A368BMX8</accession>
<comment type="subcellular location">
    <subcellularLocation>
        <location evidence="8">Cytoplasm</location>
    </subcellularLocation>
</comment>
<keyword evidence="4 8" id="KW-0418">Kinase</keyword>
<dbReference type="SUPFAM" id="SSF52540">
    <property type="entry name" value="P-loop containing nucleoside triphosphate hydrolases"/>
    <property type="match status" value="1"/>
</dbReference>
<keyword evidence="8" id="KW-0963">Cytoplasm</keyword>